<feature type="compositionally biased region" description="Basic and acidic residues" evidence="1">
    <location>
        <begin position="1129"/>
        <end position="1139"/>
    </location>
</feature>
<dbReference type="OrthoDB" id="286at2"/>
<dbReference type="PANTHER" id="PTHR30441">
    <property type="entry name" value="DUF748 DOMAIN-CONTAINING PROTEIN"/>
    <property type="match status" value="1"/>
</dbReference>
<keyword evidence="3" id="KW-1185">Reference proteome</keyword>
<dbReference type="GO" id="GO:0090313">
    <property type="term" value="P:regulation of protein targeting to membrane"/>
    <property type="evidence" value="ECO:0007669"/>
    <property type="project" value="TreeGrafter"/>
</dbReference>
<dbReference type="InterPro" id="IPR052894">
    <property type="entry name" value="AsmA-related"/>
</dbReference>
<accession>D1B7E4</accession>
<dbReference type="HOGENOM" id="CLU_279771_0_0_0"/>
<evidence type="ECO:0000313" key="3">
    <source>
        <dbReference type="Proteomes" id="UP000002030"/>
    </source>
</evidence>
<dbReference type="PANTHER" id="PTHR30441:SF4">
    <property type="entry name" value="PROTEIN ASMA"/>
    <property type="match status" value="1"/>
</dbReference>
<dbReference type="EnsemblBacteria" id="ACZ19935">
    <property type="protein sequence ID" value="ACZ19935"/>
    <property type="gene ID" value="Taci_1721"/>
</dbReference>
<dbReference type="GO" id="GO:0005886">
    <property type="term" value="C:plasma membrane"/>
    <property type="evidence" value="ECO:0007669"/>
    <property type="project" value="TreeGrafter"/>
</dbReference>
<name>D1B7E4_THEAS</name>
<dbReference type="KEGG" id="tai:Taci_1721"/>
<dbReference type="EMBL" id="CP001818">
    <property type="protein sequence ID" value="ACZ19935.1"/>
    <property type="molecule type" value="Genomic_DNA"/>
</dbReference>
<proteinExistence type="predicted"/>
<protein>
    <submittedName>
        <fullName evidence="2">Uncharacterized protein</fullName>
    </submittedName>
</protein>
<dbReference type="Proteomes" id="UP000002030">
    <property type="component" value="Chromosome"/>
</dbReference>
<dbReference type="STRING" id="525903.Taci_1721"/>
<evidence type="ECO:0000313" key="2">
    <source>
        <dbReference type="EMBL" id="ACZ19935.1"/>
    </source>
</evidence>
<reference evidence="2 3" key="1">
    <citation type="journal article" date="2009" name="Stand. Genomic Sci.">
        <title>Complete genome sequence of Thermanaerovibrio acidaminovorans type strain (Su883).</title>
        <authorList>
            <person name="Chovatia M."/>
            <person name="Sikorski J."/>
            <person name="Schroder M."/>
            <person name="Lapidus A."/>
            <person name="Nolan M."/>
            <person name="Tice H."/>
            <person name="Glavina Del Rio T."/>
            <person name="Copeland A."/>
            <person name="Cheng J.F."/>
            <person name="Lucas S."/>
            <person name="Chen F."/>
            <person name="Bruce D."/>
            <person name="Goodwin L."/>
            <person name="Pitluck S."/>
            <person name="Ivanova N."/>
            <person name="Mavromatis K."/>
            <person name="Ovchinnikova G."/>
            <person name="Pati A."/>
            <person name="Chen A."/>
            <person name="Palaniappan K."/>
            <person name="Land M."/>
            <person name="Hauser L."/>
            <person name="Chang Y.J."/>
            <person name="Jeffries C.D."/>
            <person name="Chain P."/>
            <person name="Saunders E."/>
            <person name="Detter J.C."/>
            <person name="Brettin T."/>
            <person name="Rohde M."/>
            <person name="Goker M."/>
            <person name="Spring S."/>
            <person name="Bristow J."/>
            <person name="Markowitz V."/>
            <person name="Hugenholtz P."/>
            <person name="Kyrpides N.C."/>
            <person name="Klenk H.P."/>
            <person name="Eisen J.A."/>
        </authorList>
    </citation>
    <scope>NUCLEOTIDE SEQUENCE [LARGE SCALE GENOMIC DNA]</scope>
    <source>
        <strain evidence="3">ATCC 49978 / DSM 6589 / Su883</strain>
    </source>
</reference>
<gene>
    <name evidence="2" type="ordered locus">Taci_1721</name>
</gene>
<organism evidence="2 3">
    <name type="scientific">Thermanaerovibrio acidaminovorans (strain ATCC 49978 / DSM 6589 / Su883)</name>
    <name type="common">Selenomonas acidaminovorans</name>
    <dbReference type="NCBI Taxonomy" id="525903"/>
    <lineage>
        <taxon>Bacteria</taxon>
        <taxon>Thermotogati</taxon>
        <taxon>Synergistota</taxon>
        <taxon>Synergistia</taxon>
        <taxon>Synergistales</taxon>
        <taxon>Synergistaceae</taxon>
        <taxon>Thermanaerovibrio</taxon>
    </lineage>
</organism>
<sequence>MRGARLLALLVGLFAVIALGAVPLASALRNSDLYASRVRDALVEGVQSSLGCELELGDVSGNPIRGYEMRGIRLSTPSGGVVLEAEEGSLHLSIPDLMRGEPRLSVVRLGRGRGDLDLMRSLMPRGPRKERPPFDEVRVRDLVLTSSGESLSVNSARVRLPEGGYLFALSGGLSGLEVNLKGEVHRAPSGGGAWRLDLAASLGDGKISISGVAGDRIDLAGRVTSLWIDDLRRVRPFLPASVSLPKGIQGRVTASFNLRGSGEALAGEGEGNVRDLLVAGYLVEEAKGAWSTDGRAVTFRVTAGRVNGAAVSGVVLVPLRTGGVSLDLKLEGVSADRWRGNLPWLEDIQGDRISADVRLALGASPSGTVRAMAQQMTAGGEELEGLDITAKVSPKGADLSGACLWTGARLAFSGQASSAGLSLSGTFSGLNLARLGDRMPDARGLKPRGGVSGRFYLQVPRSGAPVVRVLPSGGAVTLEGSRGTMTLGGLGGELVISRGGVSLRSLSFLYRGGRFTLDGSVPSGDGGVSIKGRVTALPASALAEGARGSLSGTFSATGPVSSPSIEFSLSSHELSTGSVSIGGFSASGVLREGRLGNLVVKGNFMGIPLSMSGGGSLDDLTLSGSLVDVSVVPLLSAAKAEVPISGRVSGKLSARLRPGGSSLSIGVSGGRLEAYGLPLTGLSGTVASDGAYWRVTNLSGSILGGRVSAGGAGGPKGADLTVALVDLNLEAPGSPLKGLASGRFHGEAKVSGPMGAATVSLAGNVKGARMGGISLGDLSVAVQGSGGDLNVSSIRGQVGEGVLEATGNISLRGGSPRVRLSIQGKGLDVSKALSMLRFGGVPLSGRGDVEAQVAYRDGLMVKGAVTFSPLVVRGLRMDRLRLPFIYGDGYLTVESGSGSAYGGTVEIQFSREMKSTRYGGNLTVKGFQLGSAWGDMFPDVKFKGDGSGDLALSLQGDLNRTSTRRGRGKLSLRDGKFSGFDPSVASAMGADSVKYRDLSVSYELDGVDLVILPGSRISSPPGDKLYRYMMFDGTVRGNGELNISCYGNLNSRGLNALSGVIGGIVSSGLDTGRLLRGILGGAVSGWASGQFRDVSFKVVGAVDKPTVSSLKVYSPSRPTEQGPAGGGAGKDERRFDLKIEVPSGGGGDQVGGQLQEQILDNLFNLLTPQGTNGN</sequence>
<feature type="region of interest" description="Disordered" evidence="1">
    <location>
        <begin position="1111"/>
        <end position="1151"/>
    </location>
</feature>
<dbReference type="RefSeq" id="WP_012870444.1">
    <property type="nucleotide sequence ID" value="NC_013522.1"/>
</dbReference>
<dbReference type="eggNOG" id="COG2911">
    <property type="taxonomic scope" value="Bacteria"/>
</dbReference>
<evidence type="ECO:0000256" key="1">
    <source>
        <dbReference type="SAM" id="MobiDB-lite"/>
    </source>
</evidence>
<dbReference type="AlphaFoldDB" id="D1B7E4"/>